<dbReference type="Proteomes" id="UP000324222">
    <property type="component" value="Unassembled WGS sequence"/>
</dbReference>
<proteinExistence type="predicted"/>
<dbReference type="AlphaFoldDB" id="A0A5B7G763"/>
<dbReference type="EMBL" id="VSRR010011549">
    <property type="protein sequence ID" value="MPC53336.1"/>
    <property type="molecule type" value="Genomic_DNA"/>
</dbReference>
<comment type="caution">
    <text evidence="2">The sequence shown here is derived from an EMBL/GenBank/DDBJ whole genome shotgun (WGS) entry which is preliminary data.</text>
</comment>
<evidence type="ECO:0000313" key="2">
    <source>
        <dbReference type="EMBL" id="MPC53336.1"/>
    </source>
</evidence>
<protein>
    <submittedName>
        <fullName evidence="2">Uncharacterized protein</fullName>
    </submittedName>
</protein>
<gene>
    <name evidence="2" type="ORF">E2C01_047225</name>
</gene>
<reference evidence="2 3" key="1">
    <citation type="submission" date="2019-05" db="EMBL/GenBank/DDBJ databases">
        <title>Another draft genome of Portunus trituberculatus and its Hox gene families provides insights of decapod evolution.</title>
        <authorList>
            <person name="Jeong J.-H."/>
            <person name="Song I."/>
            <person name="Kim S."/>
            <person name="Choi T."/>
            <person name="Kim D."/>
            <person name="Ryu S."/>
            <person name="Kim W."/>
        </authorList>
    </citation>
    <scope>NUCLEOTIDE SEQUENCE [LARGE SCALE GENOMIC DNA]</scope>
    <source>
        <tissue evidence="2">Muscle</tissue>
    </source>
</reference>
<feature type="region of interest" description="Disordered" evidence="1">
    <location>
        <begin position="48"/>
        <end position="73"/>
    </location>
</feature>
<keyword evidence="3" id="KW-1185">Reference proteome</keyword>
<name>A0A5B7G763_PORTR</name>
<organism evidence="2 3">
    <name type="scientific">Portunus trituberculatus</name>
    <name type="common">Swimming crab</name>
    <name type="synonym">Neptunus trituberculatus</name>
    <dbReference type="NCBI Taxonomy" id="210409"/>
    <lineage>
        <taxon>Eukaryota</taxon>
        <taxon>Metazoa</taxon>
        <taxon>Ecdysozoa</taxon>
        <taxon>Arthropoda</taxon>
        <taxon>Crustacea</taxon>
        <taxon>Multicrustacea</taxon>
        <taxon>Malacostraca</taxon>
        <taxon>Eumalacostraca</taxon>
        <taxon>Eucarida</taxon>
        <taxon>Decapoda</taxon>
        <taxon>Pleocyemata</taxon>
        <taxon>Brachyura</taxon>
        <taxon>Eubrachyura</taxon>
        <taxon>Portunoidea</taxon>
        <taxon>Portunidae</taxon>
        <taxon>Portuninae</taxon>
        <taxon>Portunus</taxon>
    </lineage>
</organism>
<sequence>MRGWRRQGGREGWSDALLVKNSHYSNSEEHPDRVSKQLFPAVINVRRGLRGGHAATGTTNGGQQEMLSKHGHTFRSPVSFSVASVHHHHPVNPYNAASTTQW</sequence>
<evidence type="ECO:0000256" key="1">
    <source>
        <dbReference type="SAM" id="MobiDB-lite"/>
    </source>
</evidence>
<evidence type="ECO:0000313" key="3">
    <source>
        <dbReference type="Proteomes" id="UP000324222"/>
    </source>
</evidence>
<accession>A0A5B7G763</accession>
<feature type="compositionally biased region" description="Low complexity" evidence="1">
    <location>
        <begin position="52"/>
        <end position="62"/>
    </location>
</feature>